<name>A0A6A5AWB0_APHAT</name>
<dbReference type="VEuPathDB" id="FungiDB:H257_04149"/>
<accession>A0A6A5AWB0</accession>
<dbReference type="AlphaFoldDB" id="A0A6A5AWB0"/>
<dbReference type="Gene3D" id="3.90.70.10">
    <property type="entry name" value="Cysteine proteinases"/>
    <property type="match status" value="1"/>
</dbReference>
<proteinExistence type="predicted"/>
<organism evidence="1 2">
    <name type="scientific">Aphanomyces astaci</name>
    <name type="common">Crayfish plague agent</name>
    <dbReference type="NCBI Taxonomy" id="112090"/>
    <lineage>
        <taxon>Eukaryota</taxon>
        <taxon>Sar</taxon>
        <taxon>Stramenopiles</taxon>
        <taxon>Oomycota</taxon>
        <taxon>Saprolegniomycetes</taxon>
        <taxon>Saprolegniales</taxon>
        <taxon>Verrucalvaceae</taxon>
        <taxon>Aphanomyces</taxon>
    </lineage>
</organism>
<dbReference type="EMBL" id="VJMI01003516">
    <property type="protein sequence ID" value="KAF0774560.1"/>
    <property type="molecule type" value="Genomic_DNA"/>
</dbReference>
<evidence type="ECO:0000313" key="2">
    <source>
        <dbReference type="Proteomes" id="UP000469452"/>
    </source>
</evidence>
<dbReference type="InterPro" id="IPR038765">
    <property type="entry name" value="Papain-like_cys_pep_sf"/>
</dbReference>
<protein>
    <recommendedName>
        <fullName evidence="3">Peptidase C1A papain C-terminal domain-containing protein</fullName>
    </recommendedName>
</protein>
<gene>
    <name evidence="1" type="ORF">AaE_001740</name>
</gene>
<evidence type="ECO:0000313" key="1">
    <source>
        <dbReference type="EMBL" id="KAF0774560.1"/>
    </source>
</evidence>
<dbReference type="PANTHER" id="PTHR35899:SF1">
    <property type="entry name" value="PEPTIDASE C1A PAPAIN C-TERMINAL DOMAIN-CONTAINING PROTEIN"/>
    <property type="match status" value="1"/>
</dbReference>
<dbReference type="CDD" id="cd02619">
    <property type="entry name" value="Peptidase_C1"/>
    <property type="match status" value="1"/>
</dbReference>
<dbReference type="Proteomes" id="UP000469452">
    <property type="component" value="Unassembled WGS sequence"/>
</dbReference>
<evidence type="ECO:0008006" key="3">
    <source>
        <dbReference type="Google" id="ProtNLM"/>
    </source>
</evidence>
<reference evidence="1 2" key="1">
    <citation type="submission" date="2019-06" db="EMBL/GenBank/DDBJ databases">
        <title>Genomics analysis of Aphanomyces spp. identifies a new class of oomycete effector associated with host adaptation.</title>
        <authorList>
            <person name="Gaulin E."/>
        </authorList>
    </citation>
    <scope>NUCLEOTIDE SEQUENCE [LARGE SCALE GENOMIC DNA]</scope>
    <source>
        <strain evidence="1 2">E</strain>
    </source>
</reference>
<sequence>IHLAAMLQWEERSPLYSSNGVEVVRSASVERRQSTNWWWVMPKYGFPVLVLLNMVMLAVLGVQLHRSNSLQARFADSMDTPAATVMYHTRGGGVVAALLPIKFAVDHVTPYKNQAGRGTCWDFGTIGALEQSYRKHGVAEGWLDSNEYVSFSEQAYGIEVMEMCTGPIDSPQQHACRIADDNVWRNSTEGGEVPLLYYLHKGLKDSVFPSHVCPYTSSQGHDWDCPELAIASVRKSNPLSFIVNDMGTFYDQASIKRKLVQSGLAMPVSTTLVSIQHMYPCVGKFLSNDPRCDAATCQLCPPELPMATCCVPADSTDGQNMDGEFLAHSGMQVDGGHVMLVVAYNDLFRTREGATGGFVVKNSWQDGWQGSHSMAYWMQDISEWDDRIMCPNSFNPFNWYVPTQDDGVVDIAACLSDDSVQYAALNRQPLHLTCVDDAYCVPGRVYFAKNRTSYGDRMHVMCFWEYDPTDKSSKHVCLPPMLQETIARTFEPDEVYENDSDLCGFYFLPYDTISQVSALFQGFFVNSFDVEWAPQSYLANREKFPHLDYSLVQASTFTQHSPDRFDGPFPFAHKYKPLNTQHRRRHRRP</sequence>
<feature type="non-terminal residue" evidence="1">
    <location>
        <position position="1"/>
    </location>
</feature>
<dbReference type="PANTHER" id="PTHR35899">
    <property type="entry name" value="PAPAIN FAMILY CYSTEINE PROTEASE DOMAIN CONTAINING PROTEIN"/>
    <property type="match status" value="1"/>
</dbReference>
<comment type="caution">
    <text evidence="1">The sequence shown here is derived from an EMBL/GenBank/DDBJ whole genome shotgun (WGS) entry which is preliminary data.</text>
</comment>
<dbReference type="SUPFAM" id="SSF54001">
    <property type="entry name" value="Cysteine proteinases"/>
    <property type="match status" value="1"/>
</dbReference>